<feature type="domain" description="HTH merR-type" evidence="6">
    <location>
        <begin position="14"/>
        <end position="79"/>
    </location>
</feature>
<dbReference type="InterPro" id="IPR000551">
    <property type="entry name" value="MerR-type_HTH_dom"/>
</dbReference>
<dbReference type="PANTHER" id="PTHR30204">
    <property type="entry name" value="REDOX-CYCLING DRUG-SENSING TRANSCRIPTIONAL ACTIVATOR SOXR"/>
    <property type="match status" value="1"/>
</dbReference>
<evidence type="ECO:0000256" key="3">
    <source>
        <dbReference type="ARBA" id="ARBA00023125"/>
    </source>
</evidence>
<evidence type="ECO:0000313" key="7">
    <source>
        <dbReference type="EMBL" id="GLK73624.1"/>
    </source>
</evidence>
<accession>A0A9W6JDA4</accession>
<keyword evidence="1" id="KW-0678">Repressor</keyword>
<dbReference type="PANTHER" id="PTHR30204:SF69">
    <property type="entry name" value="MERR-FAMILY TRANSCRIPTIONAL REGULATOR"/>
    <property type="match status" value="1"/>
</dbReference>
<dbReference type="Proteomes" id="UP001143370">
    <property type="component" value="Unassembled WGS sequence"/>
</dbReference>
<comment type="caution">
    <text evidence="7">The sequence shown here is derived from an EMBL/GenBank/DDBJ whole genome shotgun (WGS) entry which is preliminary data.</text>
</comment>
<name>A0A9W6JDA4_9HYPH</name>
<reference evidence="7" key="1">
    <citation type="journal article" date="2014" name="Int. J. Syst. Evol. Microbiol.">
        <title>Complete genome sequence of Corynebacterium casei LMG S-19264T (=DSM 44701T), isolated from a smear-ripened cheese.</title>
        <authorList>
            <consortium name="US DOE Joint Genome Institute (JGI-PGF)"/>
            <person name="Walter F."/>
            <person name="Albersmeier A."/>
            <person name="Kalinowski J."/>
            <person name="Ruckert C."/>
        </authorList>
    </citation>
    <scope>NUCLEOTIDE SEQUENCE</scope>
    <source>
        <strain evidence="7">VKM B-2484</strain>
    </source>
</reference>
<keyword evidence="3" id="KW-0238">DNA-binding</keyword>
<dbReference type="SMART" id="SM00422">
    <property type="entry name" value="HTH_MERR"/>
    <property type="match status" value="1"/>
</dbReference>
<evidence type="ECO:0000256" key="2">
    <source>
        <dbReference type="ARBA" id="ARBA00023015"/>
    </source>
</evidence>
<feature type="region of interest" description="Disordered" evidence="5">
    <location>
        <begin position="167"/>
        <end position="208"/>
    </location>
</feature>
<keyword evidence="2" id="KW-0805">Transcription regulation</keyword>
<dbReference type="EMBL" id="BSFJ01000031">
    <property type="protein sequence ID" value="GLK73624.1"/>
    <property type="molecule type" value="Genomic_DNA"/>
</dbReference>
<dbReference type="Pfam" id="PF13411">
    <property type="entry name" value="MerR_1"/>
    <property type="match status" value="1"/>
</dbReference>
<evidence type="ECO:0000256" key="4">
    <source>
        <dbReference type="ARBA" id="ARBA00023163"/>
    </source>
</evidence>
<organism evidence="7 8">
    <name type="scientific">Ancylobacter dichloromethanicus</name>
    <dbReference type="NCBI Taxonomy" id="518825"/>
    <lineage>
        <taxon>Bacteria</taxon>
        <taxon>Pseudomonadati</taxon>
        <taxon>Pseudomonadota</taxon>
        <taxon>Alphaproteobacteria</taxon>
        <taxon>Hyphomicrobiales</taxon>
        <taxon>Xanthobacteraceae</taxon>
        <taxon>Ancylobacter</taxon>
    </lineage>
</organism>
<dbReference type="InterPro" id="IPR047057">
    <property type="entry name" value="MerR_fam"/>
</dbReference>
<proteinExistence type="predicted"/>
<dbReference type="AlphaFoldDB" id="A0A9W6JDA4"/>
<sequence>MDIRLLRRRGYRKVGEVAERFGVTPRTILYYEEEGIISPIKTEGGTRLYSEADIRRFGVAYRMAALGIPLKVVAELANIRPSAATGDESGRALCRTLDAVDQSVRQRVDQLDKLSRDIERARTLLKQCWRCPNKPDRVHCPNCPCETGKEDAEILWLTWDVETPPRIDSEVSTESETRADSPQGRSYVTQADPIASTQLRRDRIRVQK</sequence>
<evidence type="ECO:0000313" key="8">
    <source>
        <dbReference type="Proteomes" id="UP001143370"/>
    </source>
</evidence>
<gene>
    <name evidence="7" type="ORF">GCM10017643_37420</name>
</gene>
<keyword evidence="4" id="KW-0804">Transcription</keyword>
<feature type="compositionally biased region" description="Basic and acidic residues" evidence="5">
    <location>
        <begin position="199"/>
        <end position="208"/>
    </location>
</feature>
<dbReference type="PROSITE" id="PS50937">
    <property type="entry name" value="HTH_MERR_2"/>
    <property type="match status" value="1"/>
</dbReference>
<dbReference type="PRINTS" id="PR00040">
    <property type="entry name" value="HTHMERR"/>
</dbReference>
<dbReference type="Gene3D" id="1.10.1660.10">
    <property type="match status" value="1"/>
</dbReference>
<keyword evidence="8" id="KW-1185">Reference proteome</keyword>
<dbReference type="InterPro" id="IPR009061">
    <property type="entry name" value="DNA-bd_dom_put_sf"/>
</dbReference>
<reference evidence="7" key="2">
    <citation type="submission" date="2023-01" db="EMBL/GenBank/DDBJ databases">
        <authorList>
            <person name="Sun Q."/>
            <person name="Evtushenko L."/>
        </authorList>
    </citation>
    <scope>NUCLEOTIDE SEQUENCE</scope>
    <source>
        <strain evidence="7">VKM B-2484</strain>
    </source>
</reference>
<dbReference type="CDD" id="cd00592">
    <property type="entry name" value="HTH_MerR-like"/>
    <property type="match status" value="1"/>
</dbReference>
<feature type="compositionally biased region" description="Basic and acidic residues" evidence="5">
    <location>
        <begin position="167"/>
        <end position="179"/>
    </location>
</feature>
<dbReference type="GO" id="GO:0003700">
    <property type="term" value="F:DNA-binding transcription factor activity"/>
    <property type="evidence" value="ECO:0007669"/>
    <property type="project" value="InterPro"/>
</dbReference>
<protein>
    <recommendedName>
        <fullName evidence="6">HTH merR-type domain-containing protein</fullName>
    </recommendedName>
</protein>
<evidence type="ECO:0000256" key="1">
    <source>
        <dbReference type="ARBA" id="ARBA00022491"/>
    </source>
</evidence>
<dbReference type="GO" id="GO:0003677">
    <property type="term" value="F:DNA binding"/>
    <property type="evidence" value="ECO:0007669"/>
    <property type="project" value="UniProtKB-KW"/>
</dbReference>
<evidence type="ECO:0000259" key="6">
    <source>
        <dbReference type="PROSITE" id="PS50937"/>
    </source>
</evidence>
<dbReference type="SUPFAM" id="SSF46955">
    <property type="entry name" value="Putative DNA-binding domain"/>
    <property type="match status" value="1"/>
</dbReference>
<evidence type="ECO:0000256" key="5">
    <source>
        <dbReference type="SAM" id="MobiDB-lite"/>
    </source>
</evidence>